<feature type="region of interest" description="Disordered" evidence="1">
    <location>
        <begin position="90"/>
        <end position="109"/>
    </location>
</feature>
<evidence type="ECO:0000256" key="1">
    <source>
        <dbReference type="SAM" id="MobiDB-lite"/>
    </source>
</evidence>
<evidence type="ECO:0000313" key="2">
    <source>
        <dbReference type="EMBL" id="AOO93807.1"/>
    </source>
</evidence>
<organism evidence="2">
    <name type="scientific">Rhizobium leguminosarum bv. trifolii</name>
    <dbReference type="NCBI Taxonomy" id="386"/>
    <lineage>
        <taxon>Bacteria</taxon>
        <taxon>Pseudomonadati</taxon>
        <taxon>Pseudomonadota</taxon>
        <taxon>Alphaproteobacteria</taxon>
        <taxon>Hyphomicrobiales</taxon>
        <taxon>Rhizobiaceae</taxon>
        <taxon>Rhizobium/Agrobacterium group</taxon>
        <taxon>Rhizobium</taxon>
    </lineage>
</organism>
<name>A0A1C9I4E4_RHILT</name>
<feature type="compositionally biased region" description="Basic and acidic residues" evidence="1">
    <location>
        <begin position="13"/>
        <end position="22"/>
    </location>
</feature>
<feature type="region of interest" description="Disordered" evidence="1">
    <location>
        <begin position="1"/>
        <end position="22"/>
    </location>
</feature>
<proteinExistence type="predicted"/>
<sequence length="109" mass="12457">MWSVMDRQTGKPIADREGASERTRLEAQALADFRNGMLIPPAKERISSRLEKIRRAWELLSGKHRPRKPVRVVPNPTLSAMFRRRLNKMTGDRSGGALTDPENGKCERF</sequence>
<dbReference type="AlphaFoldDB" id="A0A1C9I4E4"/>
<reference evidence="2" key="1">
    <citation type="journal article" date="2015" name="BMC Genomics">
        <title>Transcriptome profiling of a Rhizobium leguminosarum bv. trifolii rosR mutant reveals the role of the transcriptional regulator RosR in motility, synthesis of cell-surface components, and other cellular processes.</title>
        <authorList>
            <person name="Rachwal K."/>
            <person name="Matczynska E."/>
            <person name="Janczarek M."/>
        </authorList>
    </citation>
    <scope>NUCLEOTIDE SEQUENCE</scope>
    <source>
        <strain evidence="2">Rt24.2</strain>
    </source>
</reference>
<protein>
    <submittedName>
        <fullName evidence="2">Uncharacterized protein</fullName>
    </submittedName>
</protein>
<reference evidence="2" key="2">
    <citation type="journal article" date="2016" name="Front. Microbiol.">
        <title>The Regulatory Protein RosR Affects Rhizobium leguminosarum bv. trifolii Protein Profiles, Cell Surface Properties, and Symbiosis with Clover.</title>
        <authorList>
            <person name="Rachwal K."/>
            <person name="Boguszewska A."/>
            <person name="Kopcinska J."/>
            <person name="Karas M."/>
            <person name="Tchorzewski M."/>
            <person name="Janczarek M."/>
        </authorList>
    </citation>
    <scope>NUCLEOTIDE SEQUENCE</scope>
    <source>
        <strain evidence="2">Rt24.2</strain>
    </source>
</reference>
<dbReference type="EMBL" id="KX491443">
    <property type="protein sequence ID" value="AOO93807.1"/>
    <property type="molecule type" value="Genomic_DNA"/>
</dbReference>
<accession>A0A1C9I4E4</accession>